<organism evidence="2 3">
    <name type="scientific">Pseudooctadecabacter jejudonensis</name>
    <dbReference type="NCBI Taxonomy" id="1391910"/>
    <lineage>
        <taxon>Bacteria</taxon>
        <taxon>Pseudomonadati</taxon>
        <taxon>Pseudomonadota</taxon>
        <taxon>Alphaproteobacteria</taxon>
        <taxon>Rhodobacterales</taxon>
        <taxon>Paracoccaceae</taxon>
        <taxon>Pseudooctadecabacter</taxon>
    </lineage>
</organism>
<protein>
    <submittedName>
        <fullName evidence="2">Uncharacterized protein</fullName>
    </submittedName>
</protein>
<feature type="chain" id="PRO_5012057101" evidence="1">
    <location>
        <begin position="25"/>
        <end position="123"/>
    </location>
</feature>
<name>A0A1Y5RKD8_9RHOB</name>
<proteinExistence type="predicted"/>
<gene>
    <name evidence="2" type="ORF">PSJ8397_00678</name>
</gene>
<dbReference type="Proteomes" id="UP000193623">
    <property type="component" value="Unassembled WGS sequence"/>
</dbReference>
<sequence>MRSALTLPLIGAAALLPNGAAAHATTYFCDTRRDVCAAEGACERIAFDMSFVVDDLTNSAAMIKDDQFTVLTPTGPATNPLTFDLFGQTFRFREGLFGNLSVSIDMMINDQPAVADFTCQAAR</sequence>
<dbReference type="AlphaFoldDB" id="A0A1Y5RKD8"/>
<evidence type="ECO:0000256" key="1">
    <source>
        <dbReference type="SAM" id="SignalP"/>
    </source>
</evidence>
<feature type="signal peptide" evidence="1">
    <location>
        <begin position="1"/>
        <end position="24"/>
    </location>
</feature>
<evidence type="ECO:0000313" key="3">
    <source>
        <dbReference type="Proteomes" id="UP000193623"/>
    </source>
</evidence>
<keyword evidence="3" id="KW-1185">Reference proteome</keyword>
<keyword evidence="1" id="KW-0732">Signal</keyword>
<evidence type="ECO:0000313" key="2">
    <source>
        <dbReference type="EMBL" id="SLN19360.1"/>
    </source>
</evidence>
<dbReference type="RefSeq" id="WP_085863114.1">
    <property type="nucleotide sequence ID" value="NZ_FWFT01000001.1"/>
</dbReference>
<reference evidence="2 3" key="1">
    <citation type="submission" date="2017-03" db="EMBL/GenBank/DDBJ databases">
        <authorList>
            <person name="Afonso C.L."/>
            <person name="Miller P.J."/>
            <person name="Scott M.A."/>
            <person name="Spackman E."/>
            <person name="Goraichik I."/>
            <person name="Dimitrov K.M."/>
            <person name="Suarez D.L."/>
            <person name="Swayne D.E."/>
        </authorList>
    </citation>
    <scope>NUCLEOTIDE SEQUENCE [LARGE SCALE GENOMIC DNA]</scope>
    <source>
        <strain evidence="2 3">CECT 8397</strain>
    </source>
</reference>
<accession>A0A1Y5RKD8</accession>
<dbReference type="EMBL" id="FWFT01000001">
    <property type="protein sequence ID" value="SLN19360.1"/>
    <property type="molecule type" value="Genomic_DNA"/>
</dbReference>